<keyword evidence="3" id="KW-1185">Reference proteome</keyword>
<protein>
    <submittedName>
        <fullName evidence="2">Flp family type IVb pilin</fullName>
    </submittedName>
</protein>
<feature type="transmembrane region" description="Helical" evidence="1">
    <location>
        <begin position="25"/>
        <end position="47"/>
    </location>
</feature>
<evidence type="ECO:0000256" key="1">
    <source>
        <dbReference type="SAM" id="Phobius"/>
    </source>
</evidence>
<evidence type="ECO:0000313" key="2">
    <source>
        <dbReference type="EMBL" id="TPG14529.1"/>
    </source>
</evidence>
<dbReference type="OrthoDB" id="5325135at2"/>
<proteinExistence type="predicted"/>
<accession>A0A502CQX8</accession>
<name>A0A502CQX8_9SPHN</name>
<dbReference type="Pfam" id="PF04964">
    <property type="entry name" value="Flp_Fap"/>
    <property type="match status" value="1"/>
</dbReference>
<reference evidence="2 3" key="1">
    <citation type="journal article" date="2019" name="Environ. Microbiol.">
        <title>Species interactions and distinct microbial communities in high Arctic permafrost affected cryosols are associated with the CH4 and CO2 gas fluxes.</title>
        <authorList>
            <person name="Altshuler I."/>
            <person name="Hamel J."/>
            <person name="Turney S."/>
            <person name="Magnuson E."/>
            <person name="Levesque R."/>
            <person name="Greer C."/>
            <person name="Whyte L.G."/>
        </authorList>
    </citation>
    <scope>NUCLEOTIDE SEQUENCE [LARGE SCALE GENOMIC DNA]</scope>
    <source>
        <strain evidence="2 3">S5.1</strain>
    </source>
</reference>
<keyword evidence="1" id="KW-1133">Transmembrane helix</keyword>
<dbReference type="AlphaFoldDB" id="A0A502CQX8"/>
<evidence type="ECO:0000313" key="3">
    <source>
        <dbReference type="Proteomes" id="UP000318413"/>
    </source>
</evidence>
<dbReference type="RefSeq" id="WP_140868205.1">
    <property type="nucleotide sequence ID" value="NZ_RCZK01000002.1"/>
</dbReference>
<dbReference type="InterPro" id="IPR007047">
    <property type="entry name" value="Flp_Fap"/>
</dbReference>
<dbReference type="Proteomes" id="UP000318413">
    <property type="component" value="Unassembled WGS sequence"/>
</dbReference>
<sequence length="65" mass="7204">MWTPFARRPLVVMFRLLRDQRGATAVEYGLIVACIVIIMVVSLHGLADVTTEMWNGVSTKVANAN</sequence>
<comment type="caution">
    <text evidence="2">The sequence shown here is derived from an EMBL/GenBank/DDBJ whole genome shotgun (WGS) entry which is preliminary data.</text>
</comment>
<dbReference type="EMBL" id="RCZK01000002">
    <property type="protein sequence ID" value="TPG14529.1"/>
    <property type="molecule type" value="Genomic_DNA"/>
</dbReference>
<keyword evidence="1" id="KW-0472">Membrane</keyword>
<gene>
    <name evidence="2" type="ORF">EAH84_04345</name>
</gene>
<organism evidence="2 3">
    <name type="scientific">Sphingomonas oligophenolica</name>
    <dbReference type="NCBI Taxonomy" id="301154"/>
    <lineage>
        <taxon>Bacteria</taxon>
        <taxon>Pseudomonadati</taxon>
        <taxon>Pseudomonadota</taxon>
        <taxon>Alphaproteobacteria</taxon>
        <taxon>Sphingomonadales</taxon>
        <taxon>Sphingomonadaceae</taxon>
        <taxon>Sphingomonas</taxon>
    </lineage>
</organism>
<keyword evidence="1" id="KW-0812">Transmembrane</keyword>